<name>A0AA36C8C2_9BILA</name>
<comment type="caution">
    <text evidence="2">The sequence shown here is derived from an EMBL/GenBank/DDBJ whole genome shotgun (WGS) entry which is preliminary data.</text>
</comment>
<proteinExistence type="predicted"/>
<sequence>MPEPDQQEPTAPVSEAMDTGLKEASLPRGSEVDEQIFESVNTKPEFSTQNQSENIGEGEAMDTDAVHVDSEVFRKPAGSDGPEGYVQKGKTLRTKTKPKPNDSFLPEPEDERFQRLMGLRALGDTGAFWSCPPVDENKEKVVKPIDPKPWDMHIPKGIVQRLRIPGTGEKTPIAVYFHARSLMTEDVYEGPMPEYPKYLDDLSINFLLEVSIRHKLRTNETYNAVHRYRLKDFIFNFREQVSNGRSEDTKPTLQYFLRNAELMRSIAPHLFSRKGETLRSVLRAMDLNQDETQNLCETIYEYLEEMIQSDVESLVPIAYALGVSTNVLSLLGDIQTEPATAWKMFICDVMEQFQAAKKKHQTIVPPTMKKLNARVAADAQNNLSAFYAERENARQIKVETGHLRQNSLLFPDNPEQSTAMFGVVQTSSDPNAKCFSQAITNKPKTRFYDEFHHQPRLGIWQRTPRNCITVKGKYVIVTPLALSHRRVFDKTYTVEEKHHRLPDEYARQWTDEYRFTVPPGPGEKGALLFSYYTFDEDLEELISKVYTNEVEPVHIKPAPQVQKPNACRTYPLWDSNPRFSEEHKITRHKSDECPNMALLPVCSHCDSGAHHSPCWCPAWKVQLGLFDLSGDEYYAMHYELISWDRDRYPRTSRDMFLKQRTRKNRLLILNTDGQSKKPENPVQDNNTANPPTQQAVIDPLEQLLADVAAIHGLEPKPVPVMTKSQKRAHNTSLSQDQPSTSKAHQSPTPSTDRTRTVWKKPKSAKTDQSDRPTTSGARMSRKDRRESHSPDRSIRRKAKTKSKESKPLKDRSRSSKGSKTSTTERNKLKVVQNMDLGAPVTRPEQLESIDTNPEAEGSPNVSQKVNSAPKDTVGPVTYYEMDFDSFSTFMPTDQRPSATSQASEYFTATQDQSQTGVHHESPGSSRLASSSTRSSRSQPSTRSTGAYKTHSGGSPPIGRGTFHRRH</sequence>
<feature type="region of interest" description="Disordered" evidence="1">
    <location>
        <begin position="666"/>
        <end position="693"/>
    </location>
</feature>
<feature type="region of interest" description="Disordered" evidence="1">
    <location>
        <begin position="716"/>
        <end position="875"/>
    </location>
</feature>
<feature type="region of interest" description="Disordered" evidence="1">
    <location>
        <begin position="1"/>
        <end position="108"/>
    </location>
</feature>
<feature type="non-terminal residue" evidence="2">
    <location>
        <position position="966"/>
    </location>
</feature>
<feature type="compositionally biased region" description="Polar residues" evidence="1">
    <location>
        <begin position="38"/>
        <end position="54"/>
    </location>
</feature>
<evidence type="ECO:0000313" key="3">
    <source>
        <dbReference type="Proteomes" id="UP001177023"/>
    </source>
</evidence>
<gene>
    <name evidence="2" type="ORF">MSPICULIGERA_LOCUS2927</name>
</gene>
<dbReference type="EMBL" id="CATQJA010000838">
    <property type="protein sequence ID" value="CAJ0564243.1"/>
    <property type="molecule type" value="Genomic_DNA"/>
</dbReference>
<organism evidence="2 3">
    <name type="scientific">Mesorhabditis spiculigera</name>
    <dbReference type="NCBI Taxonomy" id="96644"/>
    <lineage>
        <taxon>Eukaryota</taxon>
        <taxon>Metazoa</taxon>
        <taxon>Ecdysozoa</taxon>
        <taxon>Nematoda</taxon>
        <taxon>Chromadorea</taxon>
        <taxon>Rhabditida</taxon>
        <taxon>Rhabditina</taxon>
        <taxon>Rhabditomorpha</taxon>
        <taxon>Rhabditoidea</taxon>
        <taxon>Rhabditidae</taxon>
        <taxon>Mesorhabditinae</taxon>
        <taxon>Mesorhabditis</taxon>
    </lineage>
</organism>
<feature type="compositionally biased region" description="Polar residues" evidence="1">
    <location>
        <begin position="682"/>
        <end position="693"/>
    </location>
</feature>
<feature type="compositionally biased region" description="Polar residues" evidence="1">
    <location>
        <begin position="887"/>
        <end position="916"/>
    </location>
</feature>
<feature type="compositionally biased region" description="Polar residues" evidence="1">
    <location>
        <begin position="730"/>
        <end position="751"/>
    </location>
</feature>
<feature type="region of interest" description="Disordered" evidence="1">
    <location>
        <begin position="887"/>
        <end position="966"/>
    </location>
</feature>
<protein>
    <submittedName>
        <fullName evidence="2">Uncharacterized protein</fullName>
    </submittedName>
</protein>
<feature type="compositionally biased region" description="Low complexity" evidence="1">
    <location>
        <begin position="922"/>
        <end position="944"/>
    </location>
</feature>
<reference evidence="2" key="1">
    <citation type="submission" date="2023-06" db="EMBL/GenBank/DDBJ databases">
        <authorList>
            <person name="Delattre M."/>
        </authorList>
    </citation>
    <scope>NUCLEOTIDE SEQUENCE</scope>
    <source>
        <strain evidence="2">AF72</strain>
    </source>
</reference>
<dbReference type="AlphaFoldDB" id="A0AA36C8C2"/>
<evidence type="ECO:0000256" key="1">
    <source>
        <dbReference type="SAM" id="MobiDB-lite"/>
    </source>
</evidence>
<dbReference type="Proteomes" id="UP001177023">
    <property type="component" value="Unassembled WGS sequence"/>
</dbReference>
<keyword evidence="3" id="KW-1185">Reference proteome</keyword>
<feature type="compositionally biased region" description="Basic and acidic residues" evidence="1">
    <location>
        <begin position="783"/>
        <end position="793"/>
    </location>
</feature>
<feature type="compositionally biased region" description="Basic and acidic residues" evidence="1">
    <location>
        <begin position="801"/>
        <end position="813"/>
    </location>
</feature>
<feature type="compositionally biased region" description="Basic and acidic residues" evidence="1">
    <location>
        <begin position="64"/>
        <end position="74"/>
    </location>
</feature>
<evidence type="ECO:0000313" key="2">
    <source>
        <dbReference type="EMBL" id="CAJ0564243.1"/>
    </source>
</evidence>
<accession>A0AA36C8C2</accession>